<dbReference type="PANTHER" id="PTHR33164:SF64">
    <property type="entry name" value="TRANSCRIPTIONAL REGULATOR SLYA"/>
    <property type="match status" value="1"/>
</dbReference>
<evidence type="ECO:0000256" key="2">
    <source>
        <dbReference type="ARBA" id="ARBA00023125"/>
    </source>
</evidence>
<dbReference type="SUPFAM" id="SSF46785">
    <property type="entry name" value="Winged helix' DNA-binding domain"/>
    <property type="match status" value="1"/>
</dbReference>
<dbReference type="GO" id="GO:0003677">
    <property type="term" value="F:DNA binding"/>
    <property type="evidence" value="ECO:0007669"/>
    <property type="project" value="UniProtKB-KW"/>
</dbReference>
<dbReference type="RefSeq" id="WP_267844814.1">
    <property type="nucleotide sequence ID" value="NZ_JAPMXC010000001.1"/>
</dbReference>
<dbReference type="Proteomes" id="UP001082899">
    <property type="component" value="Unassembled WGS sequence"/>
</dbReference>
<evidence type="ECO:0000259" key="5">
    <source>
        <dbReference type="PROSITE" id="PS50995"/>
    </source>
</evidence>
<keyword evidence="1" id="KW-0805">Transcription regulation</keyword>
<dbReference type="InterPro" id="IPR036390">
    <property type="entry name" value="WH_DNA-bd_sf"/>
</dbReference>
<dbReference type="Pfam" id="PF12802">
    <property type="entry name" value="MarR_2"/>
    <property type="match status" value="1"/>
</dbReference>
<evidence type="ECO:0000313" key="7">
    <source>
        <dbReference type="Proteomes" id="UP001082899"/>
    </source>
</evidence>
<feature type="region of interest" description="Disordered" evidence="4">
    <location>
        <begin position="147"/>
        <end position="176"/>
    </location>
</feature>
<proteinExistence type="predicted"/>
<keyword evidence="7" id="KW-1185">Reference proteome</keyword>
<keyword evidence="2 6" id="KW-0238">DNA-binding</keyword>
<accession>A0ABT3ZGN0</accession>
<dbReference type="PRINTS" id="PR00598">
    <property type="entry name" value="HTHMARR"/>
</dbReference>
<dbReference type="Gene3D" id="1.10.10.10">
    <property type="entry name" value="Winged helix-like DNA-binding domain superfamily/Winged helix DNA-binding domain"/>
    <property type="match status" value="1"/>
</dbReference>
<dbReference type="InterPro" id="IPR000835">
    <property type="entry name" value="HTH_MarR-typ"/>
</dbReference>
<evidence type="ECO:0000256" key="4">
    <source>
        <dbReference type="SAM" id="MobiDB-lite"/>
    </source>
</evidence>
<evidence type="ECO:0000256" key="3">
    <source>
        <dbReference type="ARBA" id="ARBA00023163"/>
    </source>
</evidence>
<feature type="compositionally biased region" description="Pro residues" evidence="4">
    <location>
        <begin position="158"/>
        <end position="170"/>
    </location>
</feature>
<dbReference type="EMBL" id="JAPMXC010000001">
    <property type="protein sequence ID" value="MCY0385686.1"/>
    <property type="molecule type" value="Genomic_DNA"/>
</dbReference>
<dbReference type="InterPro" id="IPR036388">
    <property type="entry name" value="WH-like_DNA-bd_sf"/>
</dbReference>
<dbReference type="InterPro" id="IPR039422">
    <property type="entry name" value="MarR/SlyA-like"/>
</dbReference>
<evidence type="ECO:0000313" key="6">
    <source>
        <dbReference type="EMBL" id="MCY0385686.1"/>
    </source>
</evidence>
<comment type="caution">
    <text evidence="6">The sequence shown here is derived from an EMBL/GenBank/DDBJ whole genome shotgun (WGS) entry which is preliminary data.</text>
</comment>
<dbReference type="PROSITE" id="PS50995">
    <property type="entry name" value="HTH_MARR_2"/>
    <property type="match status" value="1"/>
</dbReference>
<gene>
    <name evidence="6" type="ORF">OVY01_00205</name>
</gene>
<feature type="domain" description="HTH marR-type" evidence="5">
    <location>
        <begin position="9"/>
        <end position="143"/>
    </location>
</feature>
<organism evidence="6 7">
    <name type="scientific">Robbsia betulipollinis</name>
    <dbReference type="NCBI Taxonomy" id="2981849"/>
    <lineage>
        <taxon>Bacteria</taxon>
        <taxon>Pseudomonadati</taxon>
        <taxon>Pseudomonadota</taxon>
        <taxon>Betaproteobacteria</taxon>
        <taxon>Burkholderiales</taxon>
        <taxon>Burkholderiaceae</taxon>
        <taxon>Robbsia</taxon>
    </lineage>
</organism>
<reference evidence="6" key="1">
    <citation type="submission" date="2022-11" db="EMBL/GenBank/DDBJ databases">
        <title>Robbsia betulipollinis sp. nov., isolated from pollen of birch (Betula pendula).</title>
        <authorList>
            <person name="Shi H."/>
            <person name="Ambika Manirajan B."/>
            <person name="Ratering S."/>
            <person name="Geissler-Plaum R."/>
            <person name="Schnell S."/>
        </authorList>
    </citation>
    <scope>NUCLEOTIDE SEQUENCE</scope>
    <source>
        <strain evidence="6">Bb-Pol-6</strain>
    </source>
</reference>
<protein>
    <submittedName>
        <fullName evidence="6">Winged helix DNA-binding protein</fullName>
    </submittedName>
</protein>
<keyword evidence="3" id="KW-0804">Transcription</keyword>
<dbReference type="PANTHER" id="PTHR33164">
    <property type="entry name" value="TRANSCRIPTIONAL REGULATOR, MARR FAMILY"/>
    <property type="match status" value="1"/>
</dbReference>
<dbReference type="SMART" id="SM00347">
    <property type="entry name" value="HTH_MARR"/>
    <property type="match status" value="1"/>
</dbReference>
<evidence type="ECO:0000256" key="1">
    <source>
        <dbReference type="ARBA" id="ARBA00023015"/>
    </source>
</evidence>
<name>A0ABT3ZGN0_9BURK</name>
<sequence>MSDPLRHMHLALSTELVVSARAWRRTADQALSAFGISSSSALPLLMIGRLGDDGVRQVTLAQAVGIEGPSLVRVLDQLCAAQLVRRDEDPMDGRAKIVSLTHAGQRMVVAIEGQLSDLRDRVLEGVSDTELEIALRVVRRFNGAPALSAAPAAASHPTAPPNDAPRPAPARPRDAS</sequence>
<feature type="compositionally biased region" description="Low complexity" evidence="4">
    <location>
        <begin position="147"/>
        <end position="157"/>
    </location>
</feature>